<dbReference type="PANTHER" id="PTHR12307:SF2">
    <property type="entry name" value="PROTEIN PHOSPHATASE 1 REGULATORY SUBUNIT 3A"/>
    <property type="match status" value="1"/>
</dbReference>
<protein>
    <submittedName>
        <fullName evidence="5">Uncharacterized protein ppp1r3aa isoform X1</fullName>
    </submittedName>
</protein>
<feature type="compositionally biased region" description="Basic and acidic residues" evidence="1">
    <location>
        <begin position="842"/>
        <end position="859"/>
    </location>
</feature>
<dbReference type="InParanoid" id="A0A6P7HI87"/>
<dbReference type="GO" id="GO:2001069">
    <property type="term" value="F:glycogen binding"/>
    <property type="evidence" value="ECO:0007669"/>
    <property type="project" value="TreeGrafter"/>
</dbReference>
<organism evidence="4 5">
    <name type="scientific">Parambassis ranga</name>
    <name type="common">Indian glassy fish</name>
    <dbReference type="NCBI Taxonomy" id="210632"/>
    <lineage>
        <taxon>Eukaryota</taxon>
        <taxon>Metazoa</taxon>
        <taxon>Chordata</taxon>
        <taxon>Craniata</taxon>
        <taxon>Vertebrata</taxon>
        <taxon>Euteleostomi</taxon>
        <taxon>Actinopterygii</taxon>
        <taxon>Neopterygii</taxon>
        <taxon>Teleostei</taxon>
        <taxon>Neoteleostei</taxon>
        <taxon>Acanthomorphata</taxon>
        <taxon>Ovalentaria</taxon>
        <taxon>Ambassidae</taxon>
        <taxon>Parambassis</taxon>
    </lineage>
</organism>
<sequence>MEALDFQPLQEDVVMMEEVEEEEEEEREKTGEWDEGVMEASATDEETDEDSEPEPPPLVRRKVSFADAFGLDLVSVKEFDNVEMESEVSRSNEMEVSHSQEEFYLSCLFTVPSSPEELDQRLETQMAELESIELLPGTTTLRGIIRVVNLCYTKFVYTRISLDRWKSYFDLLAEYVPGSSDRKTDRFTFQYILVPPFEREGTRVEFCLRYETSVGTFWANNNGINYVLFCHQKGQIKDQVQEESCSYKSKRSCLKANRNGSAEEKTTATVAAEVEATHKAEKAERKRMDSSEMQSLLYCEEHKPLVESIKSRQRTARLARVQDYFSQRRQRAPKTFPHDSVANGQKVSQPVPAPWGDSASFLFKSQKTQPIESPQVLTYHQIPLLTLDWNNDKPQQWGAAEVDDIWTGRAKRTLSKAENTPDTWKTFLSSTDDTNNKETSVCDTWQAFLNGPSCKDHSAVPESEWLQTAASVSPSNDKVPQTQYTASSQEFGEFQVGRGSPTTLHAHTLPACQPLSDTHETLFENVTLNTKDHQPAEACVSSPTDNTDASQRSQTDSVTDTTQEFSLKGATPVSEDSVDSSAECHKQVVWEGEREGIIGVAGGIGDEPFTLHTADLVTSSGELETTEMTAMPESQNASATDRISQGAARLDEGLSSSGEVGVTGTMHNAVDDMLAFRETIRQGTKDGVTCFCSTSRQGAEERNTRNYMEEEIFRLKCEQYISPSTYADENQNGENCLRTEEEGDEDEMHADRVGLNENCEENEVPLNNKEISNEQQQMANTAVSLDKQSKQAGEERCFLKKENSQTEQETAMLNKTVEVGRSSCDTITKEQQEMNPSAQPRPTEETREMKKAGQSDKSRSCPTDKWNPNPLEVIELRWTHSRDNMKGQMENEGKEMKPEEVIGKENIAKKDTSTEQQAETSERTKGNTSQEDEGIGKPKMEAMRELMGNVESPRGERQNAPAELKELLAEVESSPRVEYKKLPHGTKKPITPVKTASLQEMGLVDMFVEDFAKEIWEEIFARDVTATYDGTDTTKGCHLLDKDFNDTCDSGVFSLIELPTDLDFSLGLEQTVVTRGNVCSPKSSTTEQSHFLSEVQADLNSSAHLSQDHNRQSLTESSQALSSPNDQETCSLIKERSVTRQETGRQIEDCAVVRKEGFNRSHKHLTSSSEKLKEPDGLVWWSKLYILSHILRLLIYALLVGGFFVVIFLSDFPACFALYVLSLCWWYYKWRRDQVTANKGMVG</sequence>
<dbReference type="CDD" id="cd22255">
    <property type="entry name" value="PBD_PPP1R3A"/>
    <property type="match status" value="1"/>
</dbReference>
<feature type="region of interest" description="Disordered" evidence="1">
    <location>
        <begin position="827"/>
        <end position="869"/>
    </location>
</feature>
<keyword evidence="2" id="KW-0472">Membrane</keyword>
<dbReference type="Proteomes" id="UP000515145">
    <property type="component" value="Chromosome 2"/>
</dbReference>
<dbReference type="PANTHER" id="PTHR12307">
    <property type="entry name" value="PROTEIN PHOSPHATASE 1 REGULATORY SUBUNIT"/>
    <property type="match status" value="1"/>
</dbReference>
<dbReference type="GeneID" id="114431834"/>
<dbReference type="RefSeq" id="XP_028255290.1">
    <property type="nucleotide sequence ID" value="XM_028399489.1"/>
</dbReference>
<feature type="region of interest" description="Disordered" evidence="1">
    <location>
        <begin position="1"/>
        <end position="58"/>
    </location>
</feature>
<dbReference type="Pfam" id="PF03370">
    <property type="entry name" value="CBM_21"/>
    <property type="match status" value="1"/>
</dbReference>
<dbReference type="GO" id="GO:0000164">
    <property type="term" value="C:protein phosphatase type 1 complex"/>
    <property type="evidence" value="ECO:0007669"/>
    <property type="project" value="TreeGrafter"/>
</dbReference>
<dbReference type="InterPro" id="IPR038175">
    <property type="entry name" value="CBM21_dom_sf"/>
</dbReference>
<evidence type="ECO:0000256" key="1">
    <source>
        <dbReference type="SAM" id="MobiDB-lite"/>
    </source>
</evidence>
<dbReference type="AlphaFoldDB" id="A0A6P7HI87"/>
<dbReference type="OrthoDB" id="1881at2759"/>
<dbReference type="InterPro" id="IPR050782">
    <property type="entry name" value="PP1_regulatory_subunit_3"/>
</dbReference>
<feature type="compositionally biased region" description="Polar residues" evidence="1">
    <location>
        <begin position="541"/>
        <end position="565"/>
    </location>
</feature>
<reference evidence="5" key="1">
    <citation type="submission" date="2025-08" db="UniProtKB">
        <authorList>
            <consortium name="RefSeq"/>
        </authorList>
    </citation>
    <scope>IDENTIFICATION</scope>
</reference>
<evidence type="ECO:0000256" key="2">
    <source>
        <dbReference type="SAM" id="Phobius"/>
    </source>
</evidence>
<keyword evidence="4" id="KW-1185">Reference proteome</keyword>
<dbReference type="PROSITE" id="PS51159">
    <property type="entry name" value="CBM21"/>
    <property type="match status" value="1"/>
</dbReference>
<feature type="region of interest" description="Disordered" evidence="1">
    <location>
        <begin position="1106"/>
        <end position="1128"/>
    </location>
</feature>
<keyword evidence="2" id="KW-1133">Transmembrane helix</keyword>
<evidence type="ECO:0000313" key="4">
    <source>
        <dbReference type="Proteomes" id="UP000515145"/>
    </source>
</evidence>
<feature type="compositionally biased region" description="Basic and acidic residues" evidence="1">
    <location>
        <begin position="888"/>
        <end position="913"/>
    </location>
</feature>
<evidence type="ECO:0000259" key="3">
    <source>
        <dbReference type="PROSITE" id="PS51159"/>
    </source>
</evidence>
<proteinExistence type="predicted"/>
<feature type="compositionally biased region" description="Acidic residues" evidence="1">
    <location>
        <begin position="14"/>
        <end position="26"/>
    </location>
</feature>
<dbReference type="InterPro" id="IPR005036">
    <property type="entry name" value="CBM21_dom"/>
</dbReference>
<name>A0A6P7HI87_9TELE</name>
<feature type="region of interest" description="Disordered" evidence="1">
    <location>
        <begin position="888"/>
        <end position="937"/>
    </location>
</feature>
<dbReference type="GO" id="GO:0005979">
    <property type="term" value="P:regulation of glycogen biosynthetic process"/>
    <property type="evidence" value="ECO:0007669"/>
    <property type="project" value="TreeGrafter"/>
</dbReference>
<feature type="compositionally biased region" description="Acidic residues" evidence="1">
    <location>
        <begin position="33"/>
        <end position="53"/>
    </location>
</feature>
<dbReference type="CTD" id="101883146"/>
<feature type="region of interest" description="Disordered" evidence="1">
    <location>
        <begin position="328"/>
        <end position="353"/>
    </location>
</feature>
<feature type="region of interest" description="Disordered" evidence="1">
    <location>
        <begin position="533"/>
        <end position="581"/>
    </location>
</feature>
<feature type="transmembrane region" description="Helical" evidence="2">
    <location>
        <begin position="1193"/>
        <end position="1226"/>
    </location>
</feature>
<dbReference type="GO" id="GO:0008157">
    <property type="term" value="F:protein phosphatase 1 binding"/>
    <property type="evidence" value="ECO:0007669"/>
    <property type="project" value="TreeGrafter"/>
</dbReference>
<dbReference type="Gene3D" id="2.60.40.2440">
    <property type="entry name" value="Carbohydrate binding type-21 domain"/>
    <property type="match status" value="1"/>
</dbReference>
<feature type="compositionally biased region" description="Polar residues" evidence="1">
    <location>
        <begin position="1112"/>
        <end position="1128"/>
    </location>
</feature>
<feature type="domain" description="CBM21" evidence="3">
    <location>
        <begin position="119"/>
        <end position="229"/>
    </location>
</feature>
<keyword evidence="2" id="KW-0812">Transmembrane</keyword>
<gene>
    <name evidence="5" type="primary">ppp1r3aa</name>
</gene>
<accession>A0A6P7HI87</accession>
<evidence type="ECO:0000313" key="5">
    <source>
        <dbReference type="RefSeq" id="XP_028255290.1"/>
    </source>
</evidence>